<keyword evidence="2" id="KW-1185">Reference proteome</keyword>
<comment type="caution">
    <text evidence="1">The sequence shown here is derived from an EMBL/GenBank/DDBJ whole genome shotgun (WGS) entry which is preliminary data.</text>
</comment>
<dbReference type="Proteomes" id="UP000293092">
    <property type="component" value="Unassembled WGS sequence"/>
</dbReference>
<name>A0ACD2HK03_9GAMM</name>
<proteinExistence type="predicted"/>
<accession>A0ACD2HK03</accession>
<organism evidence="1 2">
    <name type="scientific">Pseudidiomarina tainanensis</name>
    <dbReference type="NCBI Taxonomy" id="502365"/>
    <lineage>
        <taxon>Bacteria</taxon>
        <taxon>Pseudomonadati</taxon>
        <taxon>Pseudomonadota</taxon>
        <taxon>Gammaproteobacteria</taxon>
        <taxon>Alteromonadales</taxon>
        <taxon>Idiomarinaceae</taxon>
        <taxon>Pseudidiomarina</taxon>
    </lineage>
</organism>
<dbReference type="EMBL" id="PIQJ01000001">
    <property type="protein sequence ID" value="RZQ56952.1"/>
    <property type="molecule type" value="Genomic_DNA"/>
</dbReference>
<reference evidence="1" key="1">
    <citation type="submission" date="2017-11" db="EMBL/GenBank/DDBJ databases">
        <title>Comparative genomic and phylogenomic analyses of the family Idiomarinaceae.</title>
        <authorList>
            <person name="Liu Y."/>
            <person name="Shao Z."/>
        </authorList>
    </citation>
    <scope>NUCLEOTIDE SEQUENCE</scope>
    <source>
        <strain evidence="1">PIN1</strain>
    </source>
</reference>
<protein>
    <submittedName>
        <fullName evidence="1">Cytochrome P450</fullName>
    </submittedName>
</protein>
<gene>
    <name evidence="1" type="ORF">CWI82_06660</name>
</gene>
<sequence length="349" mass="38943">MEVIMAAVLSCHHDVLAALYAPEQFSNQVSSHLNVPNGMDGDEHQAYRALIEPFFSDVVLTQFQPKLQVVIDELLDNLDAQRDVEVMTTLARPFALRAQCAFMGWPVALEQRLIDWMAAQNSATLAQDRPALRSLADEFSAIVIEQFERARRCECDLDSVTAQLTQLSLRGEPVPDEYLVSIVRNWTVGELGTIAAAVGSIVGFLAQNPVVQKQLRAAPMHIDHAIDEILRIDAPLLTNRRRTTCPMQLGNESYDVETIVTIDWCAANTDSAVFVEPQQFKWNRDPHLNLLYGAGVHVCPGKPLAQLELGLLTRCLLNKFSTIQLGDNAFERALPPRGGYQSIWVKFNH</sequence>
<evidence type="ECO:0000313" key="1">
    <source>
        <dbReference type="EMBL" id="RZQ56952.1"/>
    </source>
</evidence>
<evidence type="ECO:0000313" key="2">
    <source>
        <dbReference type="Proteomes" id="UP000293092"/>
    </source>
</evidence>